<dbReference type="RefSeq" id="WP_151158109.1">
    <property type="nucleotide sequence ID" value="NZ_VZRA01000007.1"/>
</dbReference>
<feature type="transmembrane region" description="Helical" evidence="7">
    <location>
        <begin position="363"/>
        <end position="386"/>
    </location>
</feature>
<feature type="transmembrane region" description="Helical" evidence="7">
    <location>
        <begin position="247"/>
        <end position="270"/>
    </location>
</feature>
<dbReference type="PANTHER" id="PTHR23513:SF9">
    <property type="entry name" value="ENTEROBACTIN EXPORTER ENTS"/>
    <property type="match status" value="1"/>
</dbReference>
<dbReference type="SUPFAM" id="SSF103473">
    <property type="entry name" value="MFS general substrate transporter"/>
    <property type="match status" value="1"/>
</dbReference>
<feature type="transmembrane region" description="Helical" evidence="7">
    <location>
        <begin position="167"/>
        <end position="186"/>
    </location>
</feature>
<feature type="transmembrane region" description="Helical" evidence="7">
    <location>
        <begin position="282"/>
        <end position="315"/>
    </location>
</feature>
<name>A0ABQ6TKJ8_9BACT</name>
<keyword evidence="4 7" id="KW-0812">Transmembrane</keyword>
<evidence type="ECO:0000256" key="1">
    <source>
        <dbReference type="ARBA" id="ARBA00004651"/>
    </source>
</evidence>
<dbReference type="InterPro" id="IPR036259">
    <property type="entry name" value="MFS_trans_sf"/>
</dbReference>
<evidence type="ECO:0000256" key="3">
    <source>
        <dbReference type="ARBA" id="ARBA00022475"/>
    </source>
</evidence>
<evidence type="ECO:0000256" key="4">
    <source>
        <dbReference type="ARBA" id="ARBA00022692"/>
    </source>
</evidence>
<comment type="caution">
    <text evidence="8">The sequence shown here is derived from an EMBL/GenBank/DDBJ whole genome shotgun (WGS) entry which is preliminary data.</text>
</comment>
<dbReference type="Gene3D" id="1.20.1250.20">
    <property type="entry name" value="MFS general substrate transporter like domains"/>
    <property type="match status" value="1"/>
</dbReference>
<keyword evidence="5 7" id="KW-1133">Transmembrane helix</keyword>
<comment type="subcellular location">
    <subcellularLocation>
        <location evidence="1">Cell membrane</location>
        <topology evidence="1">Multi-pass membrane protein</topology>
    </subcellularLocation>
</comment>
<accession>A0ABQ6TKJ8</accession>
<evidence type="ECO:0000256" key="5">
    <source>
        <dbReference type="ARBA" id="ARBA00022989"/>
    </source>
</evidence>
<feature type="transmembrane region" description="Helical" evidence="7">
    <location>
        <begin position="42"/>
        <end position="63"/>
    </location>
</feature>
<keyword evidence="6 7" id="KW-0472">Membrane</keyword>
<keyword evidence="3" id="KW-1003">Cell membrane</keyword>
<keyword evidence="9" id="KW-1185">Reference proteome</keyword>
<dbReference type="PANTHER" id="PTHR23513">
    <property type="entry name" value="INTEGRAL MEMBRANE EFFLUX PROTEIN-RELATED"/>
    <property type="match status" value="1"/>
</dbReference>
<organism evidence="8 9">
    <name type="scientific">Oryzomonas sagensis</name>
    <dbReference type="NCBI Taxonomy" id="2603857"/>
    <lineage>
        <taxon>Bacteria</taxon>
        <taxon>Pseudomonadati</taxon>
        <taxon>Thermodesulfobacteriota</taxon>
        <taxon>Desulfuromonadia</taxon>
        <taxon>Geobacterales</taxon>
        <taxon>Geobacteraceae</taxon>
        <taxon>Oryzomonas</taxon>
    </lineage>
</organism>
<feature type="transmembrane region" description="Helical" evidence="7">
    <location>
        <begin position="216"/>
        <end position="241"/>
    </location>
</feature>
<proteinExistence type="predicted"/>
<evidence type="ECO:0000313" key="8">
    <source>
        <dbReference type="EMBL" id="KAB0668606.1"/>
    </source>
</evidence>
<dbReference type="EMBL" id="VZRA01000007">
    <property type="protein sequence ID" value="KAB0668606.1"/>
    <property type="molecule type" value="Genomic_DNA"/>
</dbReference>
<dbReference type="Proteomes" id="UP000798046">
    <property type="component" value="Unassembled WGS sequence"/>
</dbReference>
<gene>
    <name evidence="8" type="ORF">F6V30_16040</name>
</gene>
<evidence type="ECO:0000256" key="2">
    <source>
        <dbReference type="ARBA" id="ARBA00022448"/>
    </source>
</evidence>
<keyword evidence="2" id="KW-0813">Transport</keyword>
<feature type="transmembrane region" description="Helical" evidence="7">
    <location>
        <begin position="104"/>
        <end position="126"/>
    </location>
</feature>
<evidence type="ECO:0000256" key="7">
    <source>
        <dbReference type="SAM" id="Phobius"/>
    </source>
</evidence>
<reference evidence="8 9" key="1">
    <citation type="journal article" date="2020" name="Microorganisms">
        <title>Description of Three Novel Members in the Family Geobacteraceae, Oryzomonas japonicum gen. nov., sp. nov., Oryzomonas sagensis sp. nov., and Oryzomonas ruber sp. nov.</title>
        <authorList>
            <person name="Xu Z."/>
            <person name="Masuda Y."/>
            <person name="Hayakawa C."/>
            <person name="Ushijima N."/>
            <person name="Kawano K."/>
            <person name="Shiratori Y."/>
            <person name="Senoo K."/>
            <person name="Itoh H."/>
        </authorList>
    </citation>
    <scope>NUCLEOTIDE SEQUENCE [LARGE SCALE GENOMIC DNA]</scope>
    <source>
        <strain evidence="8 9">Red100</strain>
    </source>
</reference>
<evidence type="ECO:0000313" key="9">
    <source>
        <dbReference type="Proteomes" id="UP000798046"/>
    </source>
</evidence>
<evidence type="ECO:0000256" key="6">
    <source>
        <dbReference type="ARBA" id="ARBA00023136"/>
    </source>
</evidence>
<protein>
    <submittedName>
        <fullName evidence="8">MFS transporter</fullName>
    </submittedName>
</protein>
<dbReference type="InterPro" id="IPR010290">
    <property type="entry name" value="TM_effector"/>
</dbReference>
<dbReference type="Pfam" id="PF05977">
    <property type="entry name" value="MFS_3"/>
    <property type="match status" value="1"/>
</dbReference>
<dbReference type="CDD" id="cd06173">
    <property type="entry name" value="MFS_MefA_like"/>
    <property type="match status" value="1"/>
</dbReference>
<sequence length="402" mass="42992">MTSPLHHKPFLLFLLARAAATIAYQMTGVAVGWQIYSLTHRAFDLGLVGLVQFIPSAALVLLVGHVADRYDRRRIVFLAQFVEAAALAGLCLGSHAQWAGREAILAFIFLIGIARAFEFTTLQTLVPSLVDQETLPKAVALNASVRQAAVIIGPMMGGFLYIAGPAVVYAVSGALFLLSAAAIAAIRIERPLSLLREPVSLHFVFAGVSYIRSRRVVLGAISLDLFAVLLGGATALLPIYARDILSAGPWGLGFLRSAPAVGAFAASVYLARQPLQRKVGKVMFAAVTWFGIATIVFALSTSLALSFAALVVLGWSDMLSVVIRSTLVQLETPDEMRGRVSAVNAIFIGTSNELGEFESGLTAAWFGAMPAALIGGIGTLLVVLLWRRFFPELAQRERLQAD</sequence>